<sequence length="92" mass="10671">MPVRRGHVAPPNIFIDTIIRKFDGQIDQYHRRQTLQETHSGYAVINKTCSKMPNAELYVRHLTVSPLVGLRFVVRNSELVRRKLLISLFLLS</sequence>
<protein>
    <submittedName>
        <fullName evidence="1">Uncharacterized protein</fullName>
    </submittedName>
</protein>
<dbReference type="EMBL" id="JAWDGP010002751">
    <property type="protein sequence ID" value="KAK3780250.1"/>
    <property type="molecule type" value="Genomic_DNA"/>
</dbReference>
<dbReference type="Proteomes" id="UP001283361">
    <property type="component" value="Unassembled WGS sequence"/>
</dbReference>
<accession>A0AAE1A370</accession>
<proteinExistence type="predicted"/>
<reference evidence="1" key="1">
    <citation type="journal article" date="2023" name="G3 (Bethesda)">
        <title>A reference genome for the long-term kleptoplast-retaining sea slug Elysia crispata morphotype clarki.</title>
        <authorList>
            <person name="Eastman K.E."/>
            <person name="Pendleton A.L."/>
            <person name="Shaikh M.A."/>
            <person name="Suttiyut T."/>
            <person name="Ogas R."/>
            <person name="Tomko P."/>
            <person name="Gavelis G."/>
            <person name="Widhalm J.R."/>
            <person name="Wisecaver J.H."/>
        </authorList>
    </citation>
    <scope>NUCLEOTIDE SEQUENCE</scope>
    <source>
        <strain evidence="1">ECLA1</strain>
    </source>
</reference>
<name>A0AAE1A370_9GAST</name>
<keyword evidence="2" id="KW-1185">Reference proteome</keyword>
<organism evidence="1 2">
    <name type="scientific">Elysia crispata</name>
    <name type="common">lettuce slug</name>
    <dbReference type="NCBI Taxonomy" id="231223"/>
    <lineage>
        <taxon>Eukaryota</taxon>
        <taxon>Metazoa</taxon>
        <taxon>Spiralia</taxon>
        <taxon>Lophotrochozoa</taxon>
        <taxon>Mollusca</taxon>
        <taxon>Gastropoda</taxon>
        <taxon>Heterobranchia</taxon>
        <taxon>Euthyneura</taxon>
        <taxon>Panpulmonata</taxon>
        <taxon>Sacoglossa</taxon>
        <taxon>Placobranchoidea</taxon>
        <taxon>Plakobranchidae</taxon>
        <taxon>Elysia</taxon>
    </lineage>
</organism>
<dbReference type="AlphaFoldDB" id="A0AAE1A370"/>
<evidence type="ECO:0000313" key="1">
    <source>
        <dbReference type="EMBL" id="KAK3780250.1"/>
    </source>
</evidence>
<gene>
    <name evidence="1" type="ORF">RRG08_047240</name>
</gene>
<comment type="caution">
    <text evidence="1">The sequence shown here is derived from an EMBL/GenBank/DDBJ whole genome shotgun (WGS) entry which is preliminary data.</text>
</comment>
<evidence type="ECO:0000313" key="2">
    <source>
        <dbReference type="Proteomes" id="UP001283361"/>
    </source>
</evidence>